<dbReference type="SMART" id="SM00093">
    <property type="entry name" value="SERPIN"/>
    <property type="match status" value="1"/>
</dbReference>
<dbReference type="PANTHER" id="PTHR11461">
    <property type="entry name" value="SERINE PROTEASE INHIBITOR, SERPIN"/>
    <property type="match status" value="1"/>
</dbReference>
<name>A0A542CTG9_AMYCI</name>
<dbReference type="RefSeq" id="WP_142003379.1">
    <property type="nucleotide sequence ID" value="NZ_VFML01000002.1"/>
</dbReference>
<proteinExistence type="inferred from homology"/>
<dbReference type="Gene3D" id="2.30.39.10">
    <property type="entry name" value="Alpha-1-antitrypsin, domain 1"/>
    <property type="match status" value="1"/>
</dbReference>
<dbReference type="InterPro" id="IPR036186">
    <property type="entry name" value="Serpin_sf"/>
</dbReference>
<sequence>MADRASELAHLRFALTLHEVLATHGGDSCYSPYSTASALGLASRAARGETATELTGLLAGHGADLEAHAELLRRAAVLAAAGEEQEDKPVLAVSNTLWAWDQLPVKPEFLDELAGWPSGALKTAPFVADPEGARRMINADVAEATHQLIPELLEPGSVGEDTAAGIVNALYLRAAWTLPFPESETREEDFHTPDGTRGVPTMHHSDWLGYTAAGGWQVVTLPVAGGLQAAVLLPDRDLAEQEAELTATTLRELLDGQGRAMVNLALPRFRLDVRSAMTAALQALGVRTMFTARADLGGLTDDDRLKVSEVLHQAVLRIDEQGLEGAAATAVMMRLVSLPSGDPVTVRVDRPFLFLVRHPGTGALYFLARVVRP</sequence>
<dbReference type="PANTHER" id="PTHR11461:SF211">
    <property type="entry name" value="GH10112P-RELATED"/>
    <property type="match status" value="1"/>
</dbReference>
<dbReference type="InterPro" id="IPR042178">
    <property type="entry name" value="Serpin_sf_1"/>
</dbReference>
<dbReference type="OrthoDB" id="9764871at2"/>
<accession>A0A542CTG9</accession>
<reference evidence="3 4" key="1">
    <citation type="submission" date="2019-06" db="EMBL/GenBank/DDBJ databases">
        <title>Sequencing the genomes of 1000 actinobacteria strains.</title>
        <authorList>
            <person name="Klenk H.-P."/>
        </authorList>
    </citation>
    <scope>NUCLEOTIDE SEQUENCE [LARGE SCALE GENOMIC DNA]</scope>
    <source>
        <strain evidence="3 4">DSM 45679</strain>
    </source>
</reference>
<dbReference type="SUPFAM" id="SSF56574">
    <property type="entry name" value="Serpins"/>
    <property type="match status" value="1"/>
</dbReference>
<comment type="similarity">
    <text evidence="1">Belongs to the serpin family.</text>
</comment>
<dbReference type="CDD" id="cd19590">
    <property type="entry name" value="serpin_thermopin-like"/>
    <property type="match status" value="1"/>
</dbReference>
<dbReference type="InterPro" id="IPR000215">
    <property type="entry name" value="Serpin_fam"/>
</dbReference>
<dbReference type="AlphaFoldDB" id="A0A542CTG9"/>
<dbReference type="Gene3D" id="3.30.497.10">
    <property type="entry name" value="Antithrombin, subunit I, domain 2"/>
    <property type="match status" value="1"/>
</dbReference>
<evidence type="ECO:0000259" key="2">
    <source>
        <dbReference type="SMART" id="SM00093"/>
    </source>
</evidence>
<comment type="caution">
    <text evidence="3">The sequence shown here is derived from an EMBL/GenBank/DDBJ whole genome shotgun (WGS) entry which is preliminary data.</text>
</comment>
<dbReference type="Proteomes" id="UP000320876">
    <property type="component" value="Unassembled WGS sequence"/>
</dbReference>
<evidence type="ECO:0000256" key="1">
    <source>
        <dbReference type="RuleBase" id="RU000411"/>
    </source>
</evidence>
<evidence type="ECO:0000313" key="4">
    <source>
        <dbReference type="Proteomes" id="UP000320876"/>
    </source>
</evidence>
<dbReference type="InterPro" id="IPR023795">
    <property type="entry name" value="Serpin_CS"/>
</dbReference>
<gene>
    <name evidence="3" type="ORF">FB471_6268</name>
</gene>
<protein>
    <submittedName>
        <fullName evidence="3">Serpin B</fullName>
    </submittedName>
</protein>
<dbReference type="InterPro" id="IPR042185">
    <property type="entry name" value="Serpin_sf_2"/>
</dbReference>
<feature type="domain" description="Serpin" evidence="2">
    <location>
        <begin position="13"/>
        <end position="373"/>
    </location>
</feature>
<keyword evidence="4" id="KW-1185">Reference proteome</keyword>
<dbReference type="Pfam" id="PF00079">
    <property type="entry name" value="Serpin"/>
    <property type="match status" value="1"/>
</dbReference>
<dbReference type="EMBL" id="VFML01000002">
    <property type="protein sequence ID" value="TQI94113.1"/>
    <property type="molecule type" value="Genomic_DNA"/>
</dbReference>
<dbReference type="PROSITE" id="PS00284">
    <property type="entry name" value="SERPIN"/>
    <property type="match status" value="1"/>
</dbReference>
<dbReference type="InterPro" id="IPR023796">
    <property type="entry name" value="Serpin_dom"/>
</dbReference>
<evidence type="ECO:0000313" key="3">
    <source>
        <dbReference type="EMBL" id="TQI94113.1"/>
    </source>
</evidence>
<organism evidence="3 4">
    <name type="scientific">Amycolatopsis cihanbeyliensis</name>
    <dbReference type="NCBI Taxonomy" id="1128664"/>
    <lineage>
        <taxon>Bacteria</taxon>
        <taxon>Bacillati</taxon>
        <taxon>Actinomycetota</taxon>
        <taxon>Actinomycetes</taxon>
        <taxon>Pseudonocardiales</taxon>
        <taxon>Pseudonocardiaceae</taxon>
        <taxon>Amycolatopsis</taxon>
    </lineage>
</organism>
<dbReference type="GO" id="GO:0005615">
    <property type="term" value="C:extracellular space"/>
    <property type="evidence" value="ECO:0007669"/>
    <property type="project" value="InterPro"/>
</dbReference>
<dbReference type="GO" id="GO:0004867">
    <property type="term" value="F:serine-type endopeptidase inhibitor activity"/>
    <property type="evidence" value="ECO:0007669"/>
    <property type="project" value="InterPro"/>
</dbReference>